<dbReference type="PANTHER" id="PTHR42976:SF1">
    <property type="entry name" value="GH18 DOMAIN-CONTAINING PROTEIN-RELATED"/>
    <property type="match status" value="1"/>
</dbReference>
<name>A0A7G8Q5C1_9GAMM</name>
<dbReference type="RefSeq" id="WP_187057437.1">
    <property type="nucleotide sequence ID" value="NZ_CP060412.1"/>
</dbReference>
<keyword evidence="1" id="KW-0378">Hydrolase</keyword>
<evidence type="ECO:0000259" key="4">
    <source>
        <dbReference type="SMART" id="SM00495"/>
    </source>
</evidence>
<proteinExistence type="predicted"/>
<gene>
    <name evidence="5" type="ORF">H8F01_02075</name>
</gene>
<dbReference type="InterPro" id="IPR036573">
    <property type="entry name" value="CBM_sf_5/12"/>
</dbReference>
<dbReference type="PANTHER" id="PTHR42976">
    <property type="entry name" value="BIFUNCTIONAL CHITINASE/LYSOZYME-RELATED"/>
    <property type="match status" value="1"/>
</dbReference>
<feature type="compositionally biased region" description="Polar residues" evidence="2">
    <location>
        <begin position="78"/>
        <end position="96"/>
    </location>
</feature>
<feature type="signal peptide" evidence="3">
    <location>
        <begin position="1"/>
        <end position="26"/>
    </location>
</feature>
<evidence type="ECO:0000256" key="2">
    <source>
        <dbReference type="SAM" id="MobiDB-lite"/>
    </source>
</evidence>
<reference evidence="5 6" key="1">
    <citation type="submission" date="2020-08" db="EMBL/GenBank/DDBJ databases">
        <title>Dyella sp. G9 isolated from forest soil.</title>
        <authorList>
            <person name="Fu J."/>
            <person name="Qiu L."/>
        </authorList>
    </citation>
    <scope>NUCLEOTIDE SEQUENCE [LARGE SCALE GENOMIC DNA]</scope>
    <source>
        <strain evidence="5 6">G9</strain>
    </source>
</reference>
<dbReference type="CDD" id="cd12215">
    <property type="entry name" value="ChiC_BD"/>
    <property type="match status" value="1"/>
</dbReference>
<keyword evidence="3" id="KW-0732">Signal</keyword>
<organism evidence="5 6">
    <name type="scientific">Dyella telluris</name>
    <dbReference type="NCBI Taxonomy" id="2763498"/>
    <lineage>
        <taxon>Bacteria</taxon>
        <taxon>Pseudomonadati</taxon>
        <taxon>Pseudomonadota</taxon>
        <taxon>Gammaproteobacteria</taxon>
        <taxon>Lysobacterales</taxon>
        <taxon>Rhodanobacteraceae</taxon>
        <taxon>Dyella</taxon>
    </lineage>
</organism>
<dbReference type="InterPro" id="IPR017853">
    <property type="entry name" value="GH"/>
</dbReference>
<dbReference type="Gene3D" id="2.10.10.20">
    <property type="entry name" value="Carbohydrate-binding module superfamily 5/12"/>
    <property type="match status" value="1"/>
</dbReference>
<dbReference type="GO" id="GO:0005975">
    <property type="term" value="P:carbohydrate metabolic process"/>
    <property type="evidence" value="ECO:0007669"/>
    <property type="project" value="InterPro"/>
</dbReference>
<dbReference type="InterPro" id="IPR052750">
    <property type="entry name" value="GH18_Chitinase"/>
</dbReference>
<evidence type="ECO:0000313" key="5">
    <source>
        <dbReference type="EMBL" id="QNK01979.1"/>
    </source>
</evidence>
<feature type="compositionally biased region" description="Gly residues" evidence="2">
    <location>
        <begin position="97"/>
        <end position="122"/>
    </location>
</feature>
<evidence type="ECO:0000313" key="6">
    <source>
        <dbReference type="Proteomes" id="UP000515873"/>
    </source>
</evidence>
<dbReference type="Proteomes" id="UP000515873">
    <property type="component" value="Chromosome"/>
</dbReference>
<dbReference type="EMBL" id="CP060412">
    <property type="protein sequence ID" value="QNK01979.1"/>
    <property type="molecule type" value="Genomic_DNA"/>
</dbReference>
<evidence type="ECO:0000256" key="1">
    <source>
        <dbReference type="ARBA" id="ARBA00022801"/>
    </source>
</evidence>
<feature type="region of interest" description="Disordered" evidence="2">
    <location>
        <begin position="78"/>
        <end position="130"/>
    </location>
</feature>
<dbReference type="InterPro" id="IPR003610">
    <property type="entry name" value="CBM5/12"/>
</dbReference>
<dbReference type="GO" id="GO:0030246">
    <property type="term" value="F:carbohydrate binding"/>
    <property type="evidence" value="ECO:0007669"/>
    <property type="project" value="InterPro"/>
</dbReference>
<dbReference type="AlphaFoldDB" id="A0A7G8Q5C1"/>
<dbReference type="SMART" id="SM00495">
    <property type="entry name" value="ChtBD3"/>
    <property type="match status" value="1"/>
</dbReference>
<dbReference type="KEGG" id="dtl:H8F01_02075"/>
<dbReference type="GO" id="GO:0005576">
    <property type="term" value="C:extracellular region"/>
    <property type="evidence" value="ECO:0007669"/>
    <property type="project" value="InterPro"/>
</dbReference>
<dbReference type="GO" id="GO:0004553">
    <property type="term" value="F:hydrolase activity, hydrolyzing O-glycosyl compounds"/>
    <property type="evidence" value="ECO:0007669"/>
    <property type="project" value="InterPro"/>
</dbReference>
<feature type="chain" id="PRO_5028961195" evidence="3">
    <location>
        <begin position="27"/>
        <end position="445"/>
    </location>
</feature>
<feature type="domain" description="Chitin-binding type-3" evidence="4">
    <location>
        <begin position="45"/>
        <end position="94"/>
    </location>
</feature>
<dbReference type="SUPFAM" id="SSF51055">
    <property type="entry name" value="Carbohydrate binding domain"/>
    <property type="match status" value="1"/>
</dbReference>
<keyword evidence="6" id="KW-1185">Reference proteome</keyword>
<dbReference type="Gene3D" id="3.20.20.80">
    <property type="entry name" value="Glycosidases"/>
    <property type="match status" value="1"/>
</dbReference>
<protein>
    <submittedName>
        <fullName evidence="5">Carbohydrate-binding protein</fullName>
    </submittedName>
</protein>
<accession>A0A7G8Q5C1</accession>
<dbReference type="SUPFAM" id="SSF51445">
    <property type="entry name" value="(Trans)glycosidases"/>
    <property type="match status" value="1"/>
</dbReference>
<evidence type="ECO:0000256" key="3">
    <source>
        <dbReference type="SAM" id="SignalP"/>
    </source>
</evidence>
<sequence>MRLKNSVVWLRTALNAIGTTAGGAMAMSLLTFAPMQAAHAQATCAAAWSATAVYTGGMTASENGTNYVANWWTQGNDPATNNGGSGSGQPWTSQGACTGGSSGGGSTGGGGTTGGGTTGGGTTNPPGTGSSLLFSPYKDVTINLNWNTDTMQTAAATGSSIPVVGSGSLKSNYVTNLGAITLAFATGECGSENWGGVAGASFASANIPALSAAGVQYVVSTGGQAGSFTCGSTANFATFLSRYMSPQMVGVDFDIEGGQSQATINNLVAAAVYGQSLYPNLRFSFTLATLGASDGSYGGVNSLGDMVVQAIKASSLTNYTINLMTMDYGSSAASYLCVVSGSSCDMGQSAIQAAINLEHTYGISPNKIELTPMIGMNDATSENFSIANADTITSYAVANGLAGIHFWSLDRDTPCSQSYASATCNSVPSSTPLQYTKRFLSDLGR</sequence>